<dbReference type="SUPFAM" id="SSF55874">
    <property type="entry name" value="ATPase domain of HSP90 chaperone/DNA topoisomerase II/histidine kinase"/>
    <property type="match status" value="1"/>
</dbReference>
<name>A0A7X0Y2J1_9LIST</name>
<dbReference type="InterPro" id="IPR036890">
    <property type="entry name" value="HATPase_C_sf"/>
</dbReference>
<evidence type="ECO:0000259" key="2">
    <source>
        <dbReference type="Pfam" id="PF14501"/>
    </source>
</evidence>
<feature type="transmembrane region" description="Helical" evidence="1">
    <location>
        <begin position="161"/>
        <end position="182"/>
    </location>
</feature>
<dbReference type="Proteomes" id="UP000535908">
    <property type="component" value="Unassembled WGS sequence"/>
</dbReference>
<evidence type="ECO:0000313" key="3">
    <source>
        <dbReference type="EMBL" id="MBC1935847.1"/>
    </source>
</evidence>
<dbReference type="PANTHER" id="PTHR40448">
    <property type="entry name" value="TWO-COMPONENT SENSOR HISTIDINE KINASE"/>
    <property type="match status" value="1"/>
</dbReference>
<dbReference type="GO" id="GO:0042802">
    <property type="term" value="F:identical protein binding"/>
    <property type="evidence" value="ECO:0007669"/>
    <property type="project" value="TreeGrafter"/>
</dbReference>
<keyword evidence="1" id="KW-0472">Membrane</keyword>
<proteinExistence type="predicted"/>
<feature type="domain" description="Sensor histidine kinase NatK-like C-terminal" evidence="2">
    <location>
        <begin position="327"/>
        <end position="429"/>
    </location>
</feature>
<dbReference type="RefSeq" id="WP_185525728.1">
    <property type="nucleotide sequence ID" value="NZ_JAARWN010000003.1"/>
</dbReference>
<organism evidence="3 4">
    <name type="scientific">Listeria grandensis</name>
    <dbReference type="NCBI Taxonomy" id="1494963"/>
    <lineage>
        <taxon>Bacteria</taxon>
        <taxon>Bacillati</taxon>
        <taxon>Bacillota</taxon>
        <taxon>Bacilli</taxon>
        <taxon>Bacillales</taxon>
        <taxon>Listeriaceae</taxon>
        <taxon>Listeria</taxon>
    </lineage>
</organism>
<feature type="transmembrane region" description="Helical" evidence="1">
    <location>
        <begin position="6"/>
        <end position="22"/>
    </location>
</feature>
<dbReference type="InterPro" id="IPR032834">
    <property type="entry name" value="NatK-like_C"/>
</dbReference>
<dbReference type="PANTHER" id="PTHR40448:SF1">
    <property type="entry name" value="TWO-COMPONENT SENSOR HISTIDINE KINASE"/>
    <property type="match status" value="1"/>
</dbReference>
<feature type="transmembrane region" description="Helical" evidence="1">
    <location>
        <begin position="53"/>
        <end position="70"/>
    </location>
</feature>
<sequence length="445" mass="51145">MQEDTLFAIMTLIYFIVPIIILKVNYFVTVMNICVLFVVTAFCIYFFSSQPMVLMSTSLILHFAFVLVLYMQTRDSIITLVYSITINIILNLSWYCSFGLLLSMEGQSNIAFPYGVLTGREVIVGYLLQLIFVIIQSALMKNYLENNDKESLKRLIIHYTAVRNMIFCVPLLIEIATMFIFLVPRVHYLYSVIVTLIMVFLFIYFLGIIALKIKFNQQRELLTIISTQHENLENRNAHLNGLKHDFKNMIISINLFVQQRDYSGLAGYIRDIDTMIDYNVETGIELPEIKNLAIKGMFLAKLMQAETMGITVHVRVIEAIIDVKVNTVKCIRVLGIVLDNAIEAAQESEEKTIDILIYRKQGQLIFLIVNSVSRDADVDMEALYSPSYSSKGADRGYGLYNINKIVKSEKRLKFKPVLNDGKFIVEFIIQEHDKEVKSREEIICD</sequence>
<keyword evidence="1" id="KW-0812">Transmembrane</keyword>
<evidence type="ECO:0000256" key="1">
    <source>
        <dbReference type="SAM" id="Phobius"/>
    </source>
</evidence>
<dbReference type="EMBL" id="JAARWN010000003">
    <property type="protein sequence ID" value="MBC1935847.1"/>
    <property type="molecule type" value="Genomic_DNA"/>
</dbReference>
<protein>
    <submittedName>
        <fullName evidence="3">GHKL domain-containing protein</fullName>
    </submittedName>
</protein>
<dbReference type="AlphaFoldDB" id="A0A7X0Y2J1"/>
<reference evidence="3 4" key="1">
    <citation type="submission" date="2020-03" db="EMBL/GenBank/DDBJ databases">
        <title>Soil Listeria distribution.</title>
        <authorList>
            <person name="Liao J."/>
            <person name="Wiedmann M."/>
        </authorList>
    </citation>
    <scope>NUCLEOTIDE SEQUENCE [LARGE SCALE GENOMIC DNA]</scope>
    <source>
        <strain evidence="3 4">FSL L7-0741</strain>
    </source>
</reference>
<accession>A0A7X0Y2J1</accession>
<comment type="caution">
    <text evidence="3">The sequence shown here is derived from an EMBL/GenBank/DDBJ whole genome shotgun (WGS) entry which is preliminary data.</text>
</comment>
<evidence type="ECO:0000313" key="4">
    <source>
        <dbReference type="Proteomes" id="UP000535908"/>
    </source>
</evidence>
<feature type="transmembrane region" description="Helical" evidence="1">
    <location>
        <begin position="29"/>
        <end position="47"/>
    </location>
</feature>
<gene>
    <name evidence="3" type="ORF">HCA69_05670</name>
</gene>
<dbReference type="Gene3D" id="3.30.565.10">
    <property type="entry name" value="Histidine kinase-like ATPase, C-terminal domain"/>
    <property type="match status" value="1"/>
</dbReference>
<keyword evidence="1" id="KW-1133">Transmembrane helix</keyword>
<feature type="transmembrane region" description="Helical" evidence="1">
    <location>
        <begin position="188"/>
        <end position="211"/>
    </location>
</feature>
<dbReference type="Pfam" id="PF14501">
    <property type="entry name" value="HATPase_c_5"/>
    <property type="match status" value="1"/>
</dbReference>
<feature type="transmembrane region" description="Helical" evidence="1">
    <location>
        <begin position="122"/>
        <end position="140"/>
    </location>
</feature>
<feature type="transmembrane region" description="Helical" evidence="1">
    <location>
        <begin position="77"/>
        <end position="102"/>
    </location>
</feature>